<accession>A0A517U6W7</accession>
<organism evidence="1 2">
    <name type="scientific">Lacipirellula limnantheis</name>
    <dbReference type="NCBI Taxonomy" id="2528024"/>
    <lineage>
        <taxon>Bacteria</taxon>
        <taxon>Pseudomonadati</taxon>
        <taxon>Planctomycetota</taxon>
        <taxon>Planctomycetia</taxon>
        <taxon>Pirellulales</taxon>
        <taxon>Lacipirellulaceae</taxon>
        <taxon>Lacipirellula</taxon>
    </lineage>
</organism>
<sequence length="297" mass="33729">MPISKTRPKHALVIRSYAKLEEFAAKFAEGYFNLLILIGDAGIAKSQTVRRAVGDRSLWVEGSASAFGIYQALYEHRGKPVVLDDVDSLYTDRDCVRLLKCLCQTDPVKSVSWYTGAVGRNKDIPKQFETSSKVIIVANEWKTLSENVRAVENRGHLLFFEPSPAEVHRKVGEWFWDQEVYDFMAENLHLLPGISMRHYVQAAELKDAGMEWLDILHREGFAERTVLAAKIKNDPQYRTEAQRIEAFKELGGGGRSTYFNHAKKLVGKKRIDVPQVKLFGKKPEVPSSRQFRLVSGE</sequence>
<dbReference type="KEGG" id="llh:I41_55700"/>
<reference evidence="1 2" key="1">
    <citation type="submission" date="2019-02" db="EMBL/GenBank/DDBJ databases">
        <title>Deep-cultivation of Planctomycetes and their phenomic and genomic characterization uncovers novel biology.</title>
        <authorList>
            <person name="Wiegand S."/>
            <person name="Jogler M."/>
            <person name="Boedeker C."/>
            <person name="Pinto D."/>
            <person name="Vollmers J."/>
            <person name="Rivas-Marin E."/>
            <person name="Kohn T."/>
            <person name="Peeters S.H."/>
            <person name="Heuer A."/>
            <person name="Rast P."/>
            <person name="Oberbeckmann S."/>
            <person name="Bunk B."/>
            <person name="Jeske O."/>
            <person name="Meyerdierks A."/>
            <person name="Storesund J.E."/>
            <person name="Kallscheuer N."/>
            <person name="Luecker S."/>
            <person name="Lage O.M."/>
            <person name="Pohl T."/>
            <person name="Merkel B.J."/>
            <person name="Hornburger P."/>
            <person name="Mueller R.-W."/>
            <person name="Bruemmer F."/>
            <person name="Labrenz M."/>
            <person name="Spormann A.M."/>
            <person name="Op den Camp H."/>
            <person name="Overmann J."/>
            <person name="Amann R."/>
            <person name="Jetten M.S.M."/>
            <person name="Mascher T."/>
            <person name="Medema M.H."/>
            <person name="Devos D.P."/>
            <person name="Kaster A.-K."/>
            <person name="Ovreas L."/>
            <person name="Rohde M."/>
            <person name="Galperin M.Y."/>
            <person name="Jogler C."/>
        </authorList>
    </citation>
    <scope>NUCLEOTIDE SEQUENCE [LARGE SCALE GENOMIC DNA]</scope>
    <source>
        <strain evidence="1 2">I41</strain>
        <plasmid evidence="2">pi41_1</plasmid>
    </source>
</reference>
<keyword evidence="2" id="KW-1185">Reference proteome</keyword>
<dbReference type="EMBL" id="CP036340">
    <property type="protein sequence ID" value="QDT76320.1"/>
    <property type="molecule type" value="Genomic_DNA"/>
</dbReference>
<name>A0A517U6W7_9BACT</name>
<geneLocation type="plasmid" evidence="2">
    <name>pi41_1</name>
</geneLocation>
<keyword evidence="1" id="KW-0614">Plasmid</keyword>
<protein>
    <recommendedName>
        <fullName evidence="3">AAA+ ATPase domain-containing protein</fullName>
    </recommendedName>
</protein>
<evidence type="ECO:0000313" key="1">
    <source>
        <dbReference type="EMBL" id="QDT76320.1"/>
    </source>
</evidence>
<dbReference type="Proteomes" id="UP000317909">
    <property type="component" value="Plasmid pI41_1"/>
</dbReference>
<evidence type="ECO:0000313" key="2">
    <source>
        <dbReference type="Proteomes" id="UP000317909"/>
    </source>
</evidence>
<gene>
    <name evidence="1" type="ORF">I41_55700</name>
</gene>
<proteinExistence type="predicted"/>
<dbReference type="AlphaFoldDB" id="A0A517U6W7"/>
<evidence type="ECO:0008006" key="3">
    <source>
        <dbReference type="Google" id="ProtNLM"/>
    </source>
</evidence>
<dbReference type="RefSeq" id="WP_145436546.1">
    <property type="nucleotide sequence ID" value="NZ_CP036340.1"/>
</dbReference>
<dbReference type="OrthoDB" id="253141at2"/>